<protein>
    <submittedName>
        <fullName evidence="1">Uncharacterized protein</fullName>
    </submittedName>
</protein>
<organism evidence="1 2">
    <name type="scientific">Gimesia maris</name>
    <dbReference type="NCBI Taxonomy" id="122"/>
    <lineage>
        <taxon>Bacteria</taxon>
        <taxon>Pseudomonadati</taxon>
        <taxon>Planctomycetota</taxon>
        <taxon>Planctomycetia</taxon>
        <taxon>Planctomycetales</taxon>
        <taxon>Planctomycetaceae</taxon>
        <taxon>Gimesia</taxon>
    </lineage>
</organism>
<accession>A0ABX5YPE4</accession>
<keyword evidence="2" id="KW-1185">Reference proteome</keyword>
<dbReference type="EMBL" id="CP042910">
    <property type="protein sequence ID" value="QEG17575.1"/>
    <property type="molecule type" value="Genomic_DNA"/>
</dbReference>
<proteinExistence type="predicted"/>
<reference evidence="1 2" key="1">
    <citation type="submission" date="2019-08" db="EMBL/GenBank/DDBJ databases">
        <title>Deep-cultivation of Planctomycetes and their phenomic and genomic characterization uncovers novel biology.</title>
        <authorList>
            <person name="Wiegand S."/>
            <person name="Jogler M."/>
            <person name="Boedeker C."/>
            <person name="Pinto D."/>
            <person name="Vollmers J."/>
            <person name="Rivas-Marin E."/>
            <person name="Kohn T."/>
            <person name="Peeters S.H."/>
            <person name="Heuer A."/>
            <person name="Rast P."/>
            <person name="Oberbeckmann S."/>
            <person name="Bunk B."/>
            <person name="Jeske O."/>
            <person name="Meyerdierks A."/>
            <person name="Storesund J.E."/>
            <person name="Kallscheuer N."/>
            <person name="Luecker S."/>
            <person name="Lage O.M."/>
            <person name="Pohl T."/>
            <person name="Merkel B.J."/>
            <person name="Hornburger P."/>
            <person name="Mueller R.-W."/>
            <person name="Bruemmer F."/>
            <person name="Labrenz M."/>
            <person name="Spormann A.M."/>
            <person name="Op den Camp H."/>
            <person name="Overmann J."/>
            <person name="Amann R."/>
            <person name="Jetten M.S.M."/>
            <person name="Mascher T."/>
            <person name="Medema M.H."/>
            <person name="Devos D.P."/>
            <person name="Kaster A.-K."/>
            <person name="Ovreas L."/>
            <person name="Rohde M."/>
            <person name="Galperin M.Y."/>
            <person name="Jogler C."/>
        </authorList>
    </citation>
    <scope>NUCLEOTIDE SEQUENCE [LARGE SCALE GENOMIC DNA]</scope>
    <source>
        <strain evidence="1 2">DSM 8797</strain>
    </source>
</reference>
<dbReference type="Proteomes" id="UP000322887">
    <property type="component" value="Chromosome"/>
</dbReference>
<gene>
    <name evidence="1" type="ORF">GmarT_34570</name>
</gene>
<evidence type="ECO:0000313" key="2">
    <source>
        <dbReference type="Proteomes" id="UP000322887"/>
    </source>
</evidence>
<sequence length="35" mass="4158">MMVMTGFDLIDFRSYYFVSFRNFRGSQSLRKNVSG</sequence>
<name>A0ABX5YPE4_9PLAN</name>
<evidence type="ECO:0000313" key="1">
    <source>
        <dbReference type="EMBL" id="QEG17575.1"/>
    </source>
</evidence>